<comment type="subcellular location">
    <subcellularLocation>
        <location evidence="1">Membrane</location>
        <topology evidence="1">Multi-pass membrane protein</topology>
    </subcellularLocation>
</comment>
<reference evidence="8 10" key="1">
    <citation type="submission" date="2019-07" db="EMBL/GenBank/DDBJ databases">
        <title>Genomic analysis of Lentibacillus sp. NKC851-2.</title>
        <authorList>
            <person name="Oh Y.J."/>
        </authorList>
    </citation>
    <scope>NUCLEOTIDE SEQUENCE [LARGE SCALE GENOMIC DNA]</scope>
    <source>
        <strain evidence="8 10">NKC851-2</strain>
    </source>
</reference>
<keyword evidence="4 7" id="KW-1133">Transmembrane helix</keyword>
<dbReference type="Gene3D" id="1.20.1080.10">
    <property type="entry name" value="Glycerol uptake facilitator protein"/>
    <property type="match status" value="1"/>
</dbReference>
<dbReference type="PANTHER" id="PTHR30520:SF6">
    <property type="entry name" value="FORMATE_NITRATE FAMILY TRANSPORTER (EUROFUNG)"/>
    <property type="match status" value="1"/>
</dbReference>
<organism evidence="8 10">
    <name type="scientific">Lentibacillus cibarius</name>
    <dbReference type="NCBI Taxonomy" id="2583219"/>
    <lineage>
        <taxon>Bacteria</taxon>
        <taxon>Bacillati</taxon>
        <taxon>Bacillota</taxon>
        <taxon>Bacilli</taxon>
        <taxon>Bacillales</taxon>
        <taxon>Bacillaceae</taxon>
        <taxon>Lentibacillus</taxon>
    </lineage>
</organism>
<evidence type="ECO:0000256" key="1">
    <source>
        <dbReference type="ARBA" id="ARBA00004141"/>
    </source>
</evidence>
<dbReference type="InterPro" id="IPR024002">
    <property type="entry name" value="For/NO2_transpt_CS"/>
</dbReference>
<feature type="transmembrane region" description="Helical" evidence="7">
    <location>
        <begin position="109"/>
        <end position="127"/>
    </location>
</feature>
<keyword evidence="5 7" id="KW-0472">Membrane</keyword>
<gene>
    <name evidence="9" type="ORF">FH966_07270</name>
    <name evidence="8" type="ORF">FH966_16270</name>
</gene>
<protein>
    <submittedName>
        <fullName evidence="8">Formate/nitrite transporter family protein</fullName>
    </submittedName>
</protein>
<evidence type="ECO:0000256" key="3">
    <source>
        <dbReference type="ARBA" id="ARBA00022692"/>
    </source>
</evidence>
<feature type="transmembrane region" description="Helical" evidence="7">
    <location>
        <begin position="155"/>
        <end position="177"/>
    </location>
</feature>
<evidence type="ECO:0000313" key="9">
    <source>
        <dbReference type="EMBL" id="TRM11510.1"/>
    </source>
</evidence>
<dbReference type="PROSITE" id="PS01006">
    <property type="entry name" value="FORMATE_NITRITE_TP_2"/>
    <property type="match status" value="1"/>
</dbReference>
<evidence type="ECO:0000256" key="6">
    <source>
        <dbReference type="ARBA" id="ARBA00049660"/>
    </source>
</evidence>
<dbReference type="EMBL" id="VJMZ01000002">
    <property type="protein sequence ID" value="TRM09226.1"/>
    <property type="molecule type" value="Genomic_DNA"/>
</dbReference>
<comment type="similarity">
    <text evidence="6">Belongs to the FNT transporter (TC 1.A.16) family.</text>
</comment>
<dbReference type="GO" id="GO:0015499">
    <property type="term" value="F:formate transmembrane transporter activity"/>
    <property type="evidence" value="ECO:0007669"/>
    <property type="project" value="TreeGrafter"/>
</dbReference>
<dbReference type="GO" id="GO:0005886">
    <property type="term" value="C:plasma membrane"/>
    <property type="evidence" value="ECO:0007669"/>
    <property type="project" value="TreeGrafter"/>
</dbReference>
<evidence type="ECO:0000313" key="10">
    <source>
        <dbReference type="Proteomes" id="UP000319280"/>
    </source>
</evidence>
<comment type="caution">
    <text evidence="8">The sequence shown here is derived from an EMBL/GenBank/DDBJ whole genome shotgun (WGS) entry which is preliminary data.</text>
</comment>
<name>A0A549YBG8_9BACI</name>
<evidence type="ECO:0000313" key="8">
    <source>
        <dbReference type="EMBL" id="TRM09226.1"/>
    </source>
</evidence>
<dbReference type="EMBL" id="VJMZ01000001">
    <property type="protein sequence ID" value="TRM11510.1"/>
    <property type="molecule type" value="Genomic_DNA"/>
</dbReference>
<dbReference type="NCBIfam" id="TIGR00790">
    <property type="entry name" value="fnt"/>
    <property type="match status" value="1"/>
</dbReference>
<dbReference type="FunFam" id="1.20.1080.10:FF:000011">
    <property type="entry name" value="Formate family transporter"/>
    <property type="match status" value="1"/>
</dbReference>
<dbReference type="Pfam" id="PF01226">
    <property type="entry name" value="Form_Nir_trans"/>
    <property type="match status" value="1"/>
</dbReference>
<accession>A0A549YBG8</accession>
<dbReference type="InterPro" id="IPR000292">
    <property type="entry name" value="For/NO2_transpt"/>
</dbReference>
<dbReference type="AlphaFoldDB" id="A0A549YBG8"/>
<feature type="transmembrane region" description="Helical" evidence="7">
    <location>
        <begin position="28"/>
        <end position="51"/>
    </location>
</feature>
<evidence type="ECO:0000256" key="4">
    <source>
        <dbReference type="ARBA" id="ARBA00022989"/>
    </source>
</evidence>
<dbReference type="InterPro" id="IPR023271">
    <property type="entry name" value="Aquaporin-like"/>
</dbReference>
<keyword evidence="2" id="KW-0813">Transport</keyword>
<evidence type="ECO:0000256" key="7">
    <source>
        <dbReference type="SAM" id="Phobius"/>
    </source>
</evidence>
<dbReference type="Proteomes" id="UP000319280">
    <property type="component" value="Unassembled WGS sequence"/>
</dbReference>
<keyword evidence="3 7" id="KW-0812">Transmembrane</keyword>
<feature type="transmembrane region" description="Helical" evidence="7">
    <location>
        <begin position="189"/>
        <end position="217"/>
    </location>
</feature>
<dbReference type="RefSeq" id="WP_142790635.1">
    <property type="nucleotide sequence ID" value="NZ_VJMZ01000001.1"/>
</dbReference>
<keyword evidence="10" id="KW-1185">Reference proteome</keyword>
<sequence length="257" mass="27935">MAFLSPQQIAKTTAEAGQKKANFSQPALWVLGFFGGAFINLGFLLDIRVTASMPVEWGSFANFIGASVFPLGLILILLGGAELLTGNMMALPLAWFAKKIHFGDVMKNWLVILISNFIGSLFIAYFFGHVVGLTETGAYLDATVSTAHAKVDDPFLVSFISAIGCNWLVCLAVWLSYGAQDFVGKILGIWFPIMAFVAIGFQHVVANMFIVPAAIFAGEITWMQYLPNFVSVLLGNIVGGTIFVALAYFVSYRDSFE</sequence>
<dbReference type="PANTHER" id="PTHR30520">
    <property type="entry name" value="FORMATE TRANSPORTER-RELATED"/>
    <property type="match status" value="1"/>
</dbReference>
<evidence type="ECO:0000256" key="2">
    <source>
        <dbReference type="ARBA" id="ARBA00022448"/>
    </source>
</evidence>
<feature type="transmembrane region" description="Helical" evidence="7">
    <location>
        <begin position="229"/>
        <end position="250"/>
    </location>
</feature>
<evidence type="ECO:0000256" key="5">
    <source>
        <dbReference type="ARBA" id="ARBA00023136"/>
    </source>
</evidence>
<proteinExistence type="inferred from homology"/>